<sequence length="117" mass="13999">MRKRSKTAIQTAASHYQRRKSLNNCLAILGAPIKDIYANPYKYGAHGQHRQVGGSIYNRYSMEELWQMLRWHYLDSAKRYHPDRYSVSENRMKEINWAYETGIKLLRARCNPEEWVY</sequence>
<dbReference type="EMBL" id="MT141976">
    <property type="protein sequence ID" value="QJA72764.1"/>
    <property type="molecule type" value="Genomic_DNA"/>
</dbReference>
<dbReference type="InterPro" id="IPR036869">
    <property type="entry name" value="J_dom_sf"/>
</dbReference>
<gene>
    <name evidence="2" type="ORF">MM415A02615_0009</name>
    <name evidence="1" type="ORF">TM448A03096_0007</name>
</gene>
<reference evidence="1" key="1">
    <citation type="submission" date="2020-03" db="EMBL/GenBank/DDBJ databases">
        <title>The deep terrestrial virosphere.</title>
        <authorList>
            <person name="Holmfeldt K."/>
            <person name="Nilsson E."/>
            <person name="Simone D."/>
            <person name="Lopez-Fernandez M."/>
            <person name="Wu X."/>
            <person name="de Brujin I."/>
            <person name="Lundin D."/>
            <person name="Andersson A."/>
            <person name="Bertilsson S."/>
            <person name="Dopson M."/>
        </authorList>
    </citation>
    <scope>NUCLEOTIDE SEQUENCE</scope>
    <source>
        <strain evidence="2">MM415A02615</strain>
        <strain evidence="1">TM448A03096</strain>
    </source>
</reference>
<name>A0A6H1ZZS8_9ZZZZ</name>
<dbReference type="EMBL" id="MT144381">
    <property type="protein sequence ID" value="QJA52962.1"/>
    <property type="molecule type" value="Genomic_DNA"/>
</dbReference>
<evidence type="ECO:0000313" key="2">
    <source>
        <dbReference type="EMBL" id="QJA72764.1"/>
    </source>
</evidence>
<evidence type="ECO:0000313" key="1">
    <source>
        <dbReference type="EMBL" id="QJA52962.1"/>
    </source>
</evidence>
<protein>
    <submittedName>
        <fullName evidence="1">Uncharacterized protein</fullName>
    </submittedName>
</protein>
<organism evidence="1">
    <name type="scientific">viral metagenome</name>
    <dbReference type="NCBI Taxonomy" id="1070528"/>
    <lineage>
        <taxon>unclassified sequences</taxon>
        <taxon>metagenomes</taxon>
        <taxon>organismal metagenomes</taxon>
    </lineage>
</organism>
<proteinExistence type="predicted"/>
<dbReference type="Gene3D" id="1.10.287.110">
    <property type="entry name" value="DnaJ domain"/>
    <property type="match status" value="1"/>
</dbReference>
<accession>A0A6H1ZZS8</accession>
<dbReference type="AlphaFoldDB" id="A0A6H1ZZS8"/>
<dbReference type="SUPFAM" id="SSF46565">
    <property type="entry name" value="Chaperone J-domain"/>
    <property type="match status" value="1"/>
</dbReference>